<proteinExistence type="inferred from homology"/>
<sequence>MLKEISFRAMNTQIQLLLASNYEMTDLASSAKTYFTLAEARFSRFLPYSECSLLNKRAGSRCLISEEMAAILALSQHYFELTEGVFHIAILPALERAGYDRTFELLDHVDRLLEGSGPARPLSQNEELHMDLDINMQMQSVQMKANQTIDLGGIAKSWAVRGLSDVLRRERQVQRGLVNAGGDVEVWGGASEEEPWVVAIANPHPVELDREVMLLLMNGAVATSSTQRRSWQTNEGNMHHLIDPRTMKPSKSSVIQCSVVGANLVDCEIWAKVICILGIQEGIALFRRKTERLEALIYTNDGAVHYVKSEAKWVNGQWVGLQPDYVYDSNEKGGSGNDSNPG</sequence>
<comment type="catalytic activity">
    <reaction evidence="9 10">
        <text>L-threonyl-[protein] + FAD = FMN-L-threonyl-[protein] + AMP + H(+)</text>
        <dbReference type="Rhea" id="RHEA:36847"/>
        <dbReference type="Rhea" id="RHEA-COMP:11060"/>
        <dbReference type="Rhea" id="RHEA-COMP:11061"/>
        <dbReference type="ChEBI" id="CHEBI:15378"/>
        <dbReference type="ChEBI" id="CHEBI:30013"/>
        <dbReference type="ChEBI" id="CHEBI:57692"/>
        <dbReference type="ChEBI" id="CHEBI:74257"/>
        <dbReference type="ChEBI" id="CHEBI:456215"/>
        <dbReference type="EC" id="2.7.1.180"/>
    </reaction>
</comment>
<evidence type="ECO:0000256" key="1">
    <source>
        <dbReference type="ARBA" id="ARBA00011955"/>
    </source>
</evidence>
<evidence type="ECO:0000256" key="7">
    <source>
        <dbReference type="ARBA" id="ARBA00022842"/>
    </source>
</evidence>
<name>A0A1V4H7C8_9BACL</name>
<keyword evidence="13" id="KW-1185">Reference proteome</keyword>
<dbReference type="Gene3D" id="3.10.520.10">
    <property type="entry name" value="ApbE-like domains"/>
    <property type="match status" value="1"/>
</dbReference>
<dbReference type="PIRSF" id="PIRSF006268">
    <property type="entry name" value="ApbE"/>
    <property type="match status" value="1"/>
</dbReference>
<reference evidence="13" key="1">
    <citation type="submission" date="2016-07" db="EMBL/GenBank/DDBJ databases">
        <authorList>
            <person name="Florea S."/>
            <person name="Webb J.S."/>
            <person name="Jaromczyk J."/>
            <person name="Schardl C.L."/>
        </authorList>
    </citation>
    <scope>NUCLEOTIDE SEQUENCE [LARGE SCALE GENOMIC DNA]</scope>
    <source>
        <strain evidence="13">CY1</strain>
    </source>
</reference>
<keyword evidence="5 10" id="KW-0479">Metal-binding</keyword>
<accession>A0A1V4H7C8</accession>
<evidence type="ECO:0000256" key="4">
    <source>
        <dbReference type="ARBA" id="ARBA00022679"/>
    </source>
</evidence>
<dbReference type="STRING" id="1469647.BC351_12820"/>
<dbReference type="Proteomes" id="UP000190626">
    <property type="component" value="Unassembled WGS sequence"/>
</dbReference>
<dbReference type="GO" id="GO:0016740">
    <property type="term" value="F:transferase activity"/>
    <property type="evidence" value="ECO:0007669"/>
    <property type="project" value="UniProtKB-UniRule"/>
</dbReference>
<feature type="binding site" evidence="11">
    <location>
        <position position="153"/>
    </location>
    <ligand>
        <name>Mg(2+)</name>
        <dbReference type="ChEBI" id="CHEBI:18420"/>
    </ligand>
</feature>
<keyword evidence="6 10" id="KW-0274">FAD</keyword>
<dbReference type="RefSeq" id="WP_079421136.1">
    <property type="nucleotide sequence ID" value="NZ_MBTG01000072.1"/>
</dbReference>
<dbReference type="InterPro" id="IPR024932">
    <property type="entry name" value="ApbE"/>
</dbReference>
<dbReference type="AlphaFoldDB" id="A0A1V4H7C8"/>
<protein>
    <recommendedName>
        <fullName evidence="2 10">FAD:protein FMN transferase</fullName>
        <ecNumber evidence="1 10">2.7.1.180</ecNumber>
    </recommendedName>
    <alternativeName>
        <fullName evidence="8 10">Flavin transferase</fullName>
    </alternativeName>
</protein>
<organism evidence="12 13">
    <name type="scientific">Paenibacillus ferrarius</name>
    <dbReference type="NCBI Taxonomy" id="1469647"/>
    <lineage>
        <taxon>Bacteria</taxon>
        <taxon>Bacillati</taxon>
        <taxon>Bacillota</taxon>
        <taxon>Bacilli</taxon>
        <taxon>Bacillales</taxon>
        <taxon>Paenibacillaceae</taxon>
        <taxon>Paenibacillus</taxon>
    </lineage>
</organism>
<dbReference type="SUPFAM" id="SSF143631">
    <property type="entry name" value="ApbE-like"/>
    <property type="match status" value="1"/>
</dbReference>
<evidence type="ECO:0000256" key="11">
    <source>
        <dbReference type="PIRSR" id="PIRSR006268-2"/>
    </source>
</evidence>
<dbReference type="PANTHER" id="PTHR30040">
    <property type="entry name" value="THIAMINE BIOSYNTHESIS LIPOPROTEIN APBE"/>
    <property type="match status" value="1"/>
</dbReference>
<dbReference type="EMBL" id="MBTG01000072">
    <property type="protein sequence ID" value="OPH46817.1"/>
    <property type="molecule type" value="Genomic_DNA"/>
</dbReference>
<evidence type="ECO:0000256" key="10">
    <source>
        <dbReference type="PIRNR" id="PIRNR006268"/>
    </source>
</evidence>
<evidence type="ECO:0000256" key="8">
    <source>
        <dbReference type="ARBA" id="ARBA00031306"/>
    </source>
</evidence>
<comment type="similarity">
    <text evidence="10">Belongs to the ApbE family.</text>
</comment>
<evidence type="ECO:0000313" key="12">
    <source>
        <dbReference type="EMBL" id="OPH46817.1"/>
    </source>
</evidence>
<evidence type="ECO:0000256" key="6">
    <source>
        <dbReference type="ARBA" id="ARBA00022827"/>
    </source>
</evidence>
<dbReference type="OrthoDB" id="9778595at2"/>
<evidence type="ECO:0000256" key="5">
    <source>
        <dbReference type="ARBA" id="ARBA00022723"/>
    </source>
</evidence>
<dbReference type="PANTHER" id="PTHR30040:SF2">
    <property type="entry name" value="FAD:PROTEIN FMN TRANSFERASE"/>
    <property type="match status" value="1"/>
</dbReference>
<evidence type="ECO:0000256" key="3">
    <source>
        <dbReference type="ARBA" id="ARBA00022630"/>
    </source>
</evidence>
<dbReference type="EC" id="2.7.1.180" evidence="1 10"/>
<evidence type="ECO:0000256" key="2">
    <source>
        <dbReference type="ARBA" id="ARBA00016337"/>
    </source>
</evidence>
<dbReference type="InterPro" id="IPR003374">
    <property type="entry name" value="ApbE-like_sf"/>
</dbReference>
<dbReference type="Pfam" id="PF02424">
    <property type="entry name" value="ApbE"/>
    <property type="match status" value="1"/>
</dbReference>
<evidence type="ECO:0000256" key="9">
    <source>
        <dbReference type="ARBA" id="ARBA00048540"/>
    </source>
</evidence>
<gene>
    <name evidence="12" type="ORF">BC351_12820</name>
</gene>
<dbReference type="GO" id="GO:0046872">
    <property type="term" value="F:metal ion binding"/>
    <property type="evidence" value="ECO:0007669"/>
    <property type="project" value="UniProtKB-UniRule"/>
</dbReference>
<comment type="caution">
    <text evidence="12">The sequence shown here is derived from an EMBL/GenBank/DDBJ whole genome shotgun (WGS) entry which is preliminary data.</text>
</comment>
<evidence type="ECO:0000313" key="13">
    <source>
        <dbReference type="Proteomes" id="UP000190626"/>
    </source>
</evidence>
<keyword evidence="7 10" id="KW-0460">Magnesium</keyword>
<keyword evidence="3 10" id="KW-0285">Flavoprotein</keyword>
<comment type="cofactor">
    <cofactor evidence="11">
        <name>Mg(2+)</name>
        <dbReference type="ChEBI" id="CHEBI:18420"/>
    </cofactor>
    <cofactor evidence="11">
        <name>Mn(2+)</name>
        <dbReference type="ChEBI" id="CHEBI:29035"/>
    </cofactor>
    <text evidence="11">Magnesium. Can also use manganese.</text>
</comment>
<keyword evidence="4 10" id="KW-0808">Transferase</keyword>